<organism evidence="3">
    <name type="scientific">Naegleria gruberi</name>
    <name type="common">Amoeba</name>
    <dbReference type="NCBI Taxonomy" id="5762"/>
    <lineage>
        <taxon>Eukaryota</taxon>
        <taxon>Discoba</taxon>
        <taxon>Heterolobosea</taxon>
        <taxon>Tetramitia</taxon>
        <taxon>Eutetramitia</taxon>
        <taxon>Vahlkampfiidae</taxon>
        <taxon>Naegleria</taxon>
    </lineage>
</organism>
<keyword evidence="3" id="KW-1185">Reference proteome</keyword>
<dbReference type="VEuPathDB" id="AmoebaDB:NAEGRDRAFT_60095"/>
<evidence type="ECO:0000313" key="2">
    <source>
        <dbReference type="EMBL" id="EFC35425.1"/>
    </source>
</evidence>
<name>D2W676_NAEGR</name>
<sequence length="603" mass="70618">MWRQVIDDNYFSDVYLVTREGDINDDDEIIHNLFKSLLKLMKKISHSRSQHLTNENVQYLRMAVRVKRRSASELSKLESKYENDRLLIWLAVRSFGVNALKHIRNEKFKCDREIIKAGLESDGSILFACTIPREELRDDEELILKGLETCPRVLELANDRIRNDRSVVESVLKRDGMQLKYCGESVKNDRNMIGIALKQNIESCKFIPVGIVEEQLVLRVVLSNGLLLVHFPEFNSNRNVVIVSVKQNGLALEFASNELRSDEEIVKLAMETQKDALLLASPTLLIRKEFMDNLVSKMISWGHISPKISEIIKKYSDYEEFMLSRYERGYEFPNYLSNSLSVDNWIRILAGNINLFRSFFEYYSKSKELVSDVNFLLKLAQKMKIDADFKESYSDYLELQKEMILKQPSLLYYFDPSLKSDVPLMSRILRETSLYIEINYFDKSLFENREFLLALLKKYSYNWVFITTFDDELYECGVVDSSYYFGKYLEKYCNNKEYLIRAIKRNSNLFEILSHKLDEEDRMQLTKNNSKEVKTTNYLTDRIERLSDEEKKDKELIIGHLKISPMSFPFIDPSLKNDIDVVMATVTKHGGVLKLLSPRNEKE</sequence>
<dbReference type="InterPro" id="IPR025197">
    <property type="entry name" value="DUF4116"/>
</dbReference>
<dbReference type="OrthoDB" id="447781at2759"/>
<dbReference type="GeneID" id="8861117"/>
<feature type="domain" description="DUF4116" evidence="1">
    <location>
        <begin position="553"/>
        <end position="598"/>
    </location>
</feature>
<dbReference type="EMBL" id="GG739249">
    <property type="protein sequence ID" value="EFC35425.1"/>
    <property type="molecule type" value="Genomic_DNA"/>
</dbReference>
<feature type="domain" description="DUF4116" evidence="1">
    <location>
        <begin position="164"/>
        <end position="208"/>
    </location>
</feature>
<feature type="domain" description="DUF4116" evidence="1">
    <location>
        <begin position="237"/>
        <end position="284"/>
    </location>
</feature>
<protein>
    <submittedName>
        <fullName evidence="2">Predicted protein</fullName>
    </submittedName>
</protein>
<dbReference type="KEGG" id="ngr:NAEGRDRAFT_60095"/>
<dbReference type="AlphaFoldDB" id="D2W676"/>
<dbReference type="Proteomes" id="UP000006671">
    <property type="component" value="Unassembled WGS sequence"/>
</dbReference>
<dbReference type="InParanoid" id="D2W676"/>
<reference evidence="2 3" key="1">
    <citation type="journal article" date="2010" name="Cell">
        <title>The genome of Naegleria gruberi illuminates early eukaryotic versatility.</title>
        <authorList>
            <person name="Fritz-Laylin L.K."/>
            <person name="Prochnik S.E."/>
            <person name="Ginger M.L."/>
            <person name="Dacks J.B."/>
            <person name="Carpenter M.L."/>
            <person name="Field M.C."/>
            <person name="Kuo A."/>
            <person name="Paredez A."/>
            <person name="Chapman J."/>
            <person name="Pham J."/>
            <person name="Shu S."/>
            <person name="Neupane R."/>
            <person name="Cipriano M."/>
            <person name="Mancuso J."/>
            <person name="Tu H."/>
            <person name="Salamov A."/>
            <person name="Lindquist E."/>
            <person name="Shapiro H."/>
            <person name="Lucas S."/>
            <person name="Grigoriev I.V."/>
            <person name="Cande W.Z."/>
            <person name="Fulton C."/>
            <person name="Rokhsar D.S."/>
            <person name="Dawson S.C."/>
        </authorList>
    </citation>
    <scope>NUCLEOTIDE SEQUENCE [LARGE SCALE GENOMIC DNA]</scope>
    <source>
        <strain evidence="2 3">NEG-M</strain>
    </source>
</reference>
<evidence type="ECO:0000313" key="3">
    <source>
        <dbReference type="Proteomes" id="UP000006671"/>
    </source>
</evidence>
<evidence type="ECO:0000259" key="1">
    <source>
        <dbReference type="Pfam" id="PF13475"/>
    </source>
</evidence>
<accession>D2W676</accession>
<proteinExistence type="predicted"/>
<dbReference type="Pfam" id="PF13475">
    <property type="entry name" value="DUF4116"/>
    <property type="match status" value="3"/>
</dbReference>
<dbReference type="RefSeq" id="XP_002668169.1">
    <property type="nucleotide sequence ID" value="XM_002668123.1"/>
</dbReference>
<gene>
    <name evidence="2" type="ORF">NAEGRDRAFT_60095</name>
</gene>